<evidence type="ECO:0000256" key="2">
    <source>
        <dbReference type="ARBA" id="ARBA00022475"/>
    </source>
</evidence>
<dbReference type="RefSeq" id="WP_244785890.1">
    <property type="nucleotide sequence ID" value="NZ_CP091508.1"/>
</dbReference>
<gene>
    <name evidence="8" type="ORF">LVJ83_02210</name>
</gene>
<feature type="transmembrane region" description="Helical" evidence="6">
    <location>
        <begin position="75"/>
        <end position="98"/>
    </location>
</feature>
<sequence>MNEINVNGMAEPPVEETVDVELASPGRRMAAYLWNTVLTVLAYLPLLGAIIWPMSEYGFRAQGLEDMETLMATDWSMPWLLAGALVILVYTVWQLWWMSRDGQSIGKKIMGIRVVRTDGRNPGFWGTVLMREMVYNLLVVVVSTAAGYLAVLFAGSGMETADSIANIISIVFMLVCVVMLFNRSKDRRTIQDYLANTVVVRLPKR</sequence>
<dbReference type="InterPro" id="IPR010432">
    <property type="entry name" value="RDD"/>
</dbReference>
<comment type="subcellular location">
    <subcellularLocation>
        <location evidence="1">Cell membrane</location>
        <topology evidence="1">Multi-pass membrane protein</topology>
    </subcellularLocation>
</comment>
<evidence type="ECO:0000259" key="7">
    <source>
        <dbReference type="Pfam" id="PF06271"/>
    </source>
</evidence>
<feature type="domain" description="RDD" evidence="7">
    <location>
        <begin position="22"/>
        <end position="196"/>
    </location>
</feature>
<feature type="transmembrane region" description="Helical" evidence="6">
    <location>
        <begin position="32"/>
        <end position="55"/>
    </location>
</feature>
<dbReference type="PANTHER" id="PTHR36115">
    <property type="entry name" value="PROLINE-RICH ANTIGEN HOMOLOG-RELATED"/>
    <property type="match status" value="1"/>
</dbReference>
<name>A0ABY4E017_9NEIS</name>
<keyword evidence="9" id="KW-1185">Reference proteome</keyword>
<evidence type="ECO:0000313" key="8">
    <source>
        <dbReference type="EMBL" id="UOO82311.1"/>
    </source>
</evidence>
<evidence type="ECO:0000256" key="5">
    <source>
        <dbReference type="ARBA" id="ARBA00023136"/>
    </source>
</evidence>
<keyword evidence="5 6" id="KW-0472">Membrane</keyword>
<evidence type="ECO:0000256" key="4">
    <source>
        <dbReference type="ARBA" id="ARBA00022989"/>
    </source>
</evidence>
<feature type="transmembrane region" description="Helical" evidence="6">
    <location>
        <begin position="134"/>
        <end position="157"/>
    </location>
</feature>
<accession>A0ABY4E017</accession>
<dbReference type="EMBL" id="CP091508">
    <property type="protein sequence ID" value="UOO82311.1"/>
    <property type="molecule type" value="Genomic_DNA"/>
</dbReference>
<organism evidence="8 9">
    <name type="scientific">Uruburuella testudinis</name>
    <dbReference type="NCBI Taxonomy" id="1282863"/>
    <lineage>
        <taxon>Bacteria</taxon>
        <taxon>Pseudomonadati</taxon>
        <taxon>Pseudomonadota</taxon>
        <taxon>Betaproteobacteria</taxon>
        <taxon>Neisseriales</taxon>
        <taxon>Neisseriaceae</taxon>
        <taxon>Uruburuella</taxon>
    </lineage>
</organism>
<dbReference type="PANTHER" id="PTHR36115:SF4">
    <property type="entry name" value="MEMBRANE PROTEIN"/>
    <property type="match status" value="1"/>
</dbReference>
<dbReference type="Proteomes" id="UP000829817">
    <property type="component" value="Chromosome"/>
</dbReference>
<keyword evidence="3 6" id="KW-0812">Transmembrane</keyword>
<evidence type="ECO:0000256" key="1">
    <source>
        <dbReference type="ARBA" id="ARBA00004651"/>
    </source>
</evidence>
<keyword evidence="4 6" id="KW-1133">Transmembrane helix</keyword>
<dbReference type="Pfam" id="PF06271">
    <property type="entry name" value="RDD"/>
    <property type="match status" value="1"/>
</dbReference>
<evidence type="ECO:0000256" key="3">
    <source>
        <dbReference type="ARBA" id="ARBA00022692"/>
    </source>
</evidence>
<protein>
    <submittedName>
        <fullName evidence="8">RDD family protein</fullName>
    </submittedName>
</protein>
<evidence type="ECO:0000256" key="6">
    <source>
        <dbReference type="SAM" id="Phobius"/>
    </source>
</evidence>
<feature type="transmembrane region" description="Helical" evidence="6">
    <location>
        <begin position="163"/>
        <end position="181"/>
    </location>
</feature>
<reference evidence="8 9" key="1">
    <citation type="journal article" date="2022" name="Res Sq">
        <title>Evolution of multicellular longitudinally dividing oral cavity symbionts (Neisseriaceae).</title>
        <authorList>
            <person name="Nyongesa S."/>
            <person name="Weber P."/>
            <person name="Bernet E."/>
            <person name="Pullido F."/>
            <person name="Nieckarz M."/>
            <person name="Delaby M."/>
            <person name="Nieves C."/>
            <person name="Viehboeck T."/>
            <person name="Krause N."/>
            <person name="Rivera-Millot A."/>
            <person name="Nakamura A."/>
            <person name="Vischer N."/>
            <person name="VanNieuwenhze M."/>
            <person name="Brun Y."/>
            <person name="Cava F."/>
            <person name="Bulgheresi S."/>
            <person name="Veyrier F."/>
        </authorList>
    </citation>
    <scope>NUCLEOTIDE SEQUENCE [LARGE SCALE GENOMIC DNA]</scope>
    <source>
        <strain evidence="8 9">CCUG 63373m</strain>
    </source>
</reference>
<dbReference type="InterPro" id="IPR051791">
    <property type="entry name" value="Pra-immunoreactive"/>
</dbReference>
<keyword evidence="2" id="KW-1003">Cell membrane</keyword>
<proteinExistence type="predicted"/>
<evidence type="ECO:0000313" key="9">
    <source>
        <dbReference type="Proteomes" id="UP000829817"/>
    </source>
</evidence>